<name>A0A845SN05_9GAMM</name>
<dbReference type="EMBL" id="WUBS01000011">
    <property type="protein sequence ID" value="NDL64336.1"/>
    <property type="molecule type" value="Genomic_DNA"/>
</dbReference>
<dbReference type="PROSITE" id="PS50931">
    <property type="entry name" value="HTH_LYSR"/>
    <property type="match status" value="1"/>
</dbReference>
<keyword evidence="4" id="KW-0804">Transcription</keyword>
<dbReference type="AlphaFoldDB" id="A0A845SN05"/>
<evidence type="ECO:0000259" key="5">
    <source>
        <dbReference type="PROSITE" id="PS50931"/>
    </source>
</evidence>
<comment type="similarity">
    <text evidence="1">Belongs to the LysR transcriptional regulatory family.</text>
</comment>
<sequence>MNWDNTRYLLAVARTGSLRAAAASLGVDQATVARRLRTLEQELNASLFRRSPEGYMLTDSGRELLPDIEQMEVIATTIEHKSTGMNASLSGNVHVASTDSLARCFLLPALCELRQSYPDITVRLTTSPDIMDIRRGEADLAIRSARPSDNTLIIRRLATFRLGLYASEDYVSRRGLPKQGNAFSGHDLIMFPQETVPQYWQVLCGEPLTGGHIVLEASSQWMYIEALRQGLGIGMMAREMMQRCCPELKNVMPTRSESADIWLVANPDVWSAGRVQAVIAAINKAFHCDELRGV</sequence>
<organism evidence="6 7">
    <name type="scientific">Acerihabitans arboris</name>
    <dbReference type="NCBI Taxonomy" id="2691583"/>
    <lineage>
        <taxon>Bacteria</taxon>
        <taxon>Pseudomonadati</taxon>
        <taxon>Pseudomonadota</taxon>
        <taxon>Gammaproteobacteria</taxon>
        <taxon>Enterobacterales</taxon>
        <taxon>Pectobacteriaceae</taxon>
        <taxon>Acerihabitans</taxon>
    </lineage>
</organism>
<dbReference type="Pfam" id="PF00126">
    <property type="entry name" value="HTH_1"/>
    <property type="match status" value="1"/>
</dbReference>
<dbReference type="SUPFAM" id="SSF53850">
    <property type="entry name" value="Periplasmic binding protein-like II"/>
    <property type="match status" value="1"/>
</dbReference>
<dbReference type="Gene3D" id="3.40.190.290">
    <property type="match status" value="1"/>
</dbReference>
<dbReference type="InterPro" id="IPR036388">
    <property type="entry name" value="WH-like_DNA-bd_sf"/>
</dbReference>
<dbReference type="GO" id="GO:0043565">
    <property type="term" value="F:sequence-specific DNA binding"/>
    <property type="evidence" value="ECO:0007669"/>
    <property type="project" value="TreeGrafter"/>
</dbReference>
<dbReference type="PANTHER" id="PTHR30537">
    <property type="entry name" value="HTH-TYPE TRANSCRIPTIONAL REGULATOR"/>
    <property type="match status" value="1"/>
</dbReference>
<dbReference type="InterPro" id="IPR058163">
    <property type="entry name" value="LysR-type_TF_proteobact-type"/>
</dbReference>
<evidence type="ECO:0000256" key="4">
    <source>
        <dbReference type="ARBA" id="ARBA00023163"/>
    </source>
</evidence>
<reference evidence="6 7" key="2">
    <citation type="submission" date="2020-02" db="EMBL/GenBank/DDBJ databases">
        <title>The new genus of Enterobacteriales.</title>
        <authorList>
            <person name="Kim I.S."/>
        </authorList>
    </citation>
    <scope>NUCLEOTIDE SEQUENCE [LARGE SCALE GENOMIC DNA]</scope>
    <source>
        <strain evidence="6 7">SAP-6</strain>
    </source>
</reference>
<dbReference type="Proteomes" id="UP000461443">
    <property type="component" value="Unassembled WGS sequence"/>
</dbReference>
<feature type="domain" description="HTH lysR-type" evidence="5">
    <location>
        <begin position="1"/>
        <end position="58"/>
    </location>
</feature>
<evidence type="ECO:0000256" key="3">
    <source>
        <dbReference type="ARBA" id="ARBA00023125"/>
    </source>
</evidence>
<reference evidence="6 7" key="1">
    <citation type="submission" date="2019-12" db="EMBL/GenBank/DDBJ databases">
        <authorList>
            <person name="Lee S.D."/>
        </authorList>
    </citation>
    <scope>NUCLEOTIDE SEQUENCE [LARGE SCALE GENOMIC DNA]</scope>
    <source>
        <strain evidence="6 7">SAP-6</strain>
    </source>
</reference>
<dbReference type="Gene3D" id="1.10.10.10">
    <property type="entry name" value="Winged helix-like DNA-binding domain superfamily/Winged helix DNA-binding domain"/>
    <property type="match status" value="1"/>
</dbReference>
<protein>
    <submittedName>
        <fullName evidence="6">LysR family transcriptional regulator</fullName>
    </submittedName>
</protein>
<proteinExistence type="inferred from homology"/>
<accession>A0A845SN05</accession>
<dbReference type="SUPFAM" id="SSF46785">
    <property type="entry name" value="Winged helix' DNA-binding domain"/>
    <property type="match status" value="1"/>
</dbReference>
<keyword evidence="7" id="KW-1185">Reference proteome</keyword>
<dbReference type="Pfam" id="PF03466">
    <property type="entry name" value="LysR_substrate"/>
    <property type="match status" value="1"/>
</dbReference>
<evidence type="ECO:0000313" key="7">
    <source>
        <dbReference type="Proteomes" id="UP000461443"/>
    </source>
</evidence>
<keyword evidence="2" id="KW-0805">Transcription regulation</keyword>
<evidence type="ECO:0000256" key="1">
    <source>
        <dbReference type="ARBA" id="ARBA00009437"/>
    </source>
</evidence>
<evidence type="ECO:0000313" key="6">
    <source>
        <dbReference type="EMBL" id="NDL64336.1"/>
    </source>
</evidence>
<gene>
    <name evidence="6" type="ORF">GRH90_16470</name>
</gene>
<dbReference type="PANTHER" id="PTHR30537:SF3">
    <property type="entry name" value="TRANSCRIPTIONAL REGULATORY PROTEIN"/>
    <property type="match status" value="1"/>
</dbReference>
<dbReference type="PRINTS" id="PR00039">
    <property type="entry name" value="HTHLYSR"/>
</dbReference>
<keyword evidence="3" id="KW-0238">DNA-binding</keyword>
<comment type="caution">
    <text evidence="6">The sequence shown here is derived from an EMBL/GenBank/DDBJ whole genome shotgun (WGS) entry which is preliminary data.</text>
</comment>
<evidence type="ECO:0000256" key="2">
    <source>
        <dbReference type="ARBA" id="ARBA00023015"/>
    </source>
</evidence>
<dbReference type="GO" id="GO:0006351">
    <property type="term" value="P:DNA-templated transcription"/>
    <property type="evidence" value="ECO:0007669"/>
    <property type="project" value="TreeGrafter"/>
</dbReference>
<dbReference type="InterPro" id="IPR005119">
    <property type="entry name" value="LysR_subst-bd"/>
</dbReference>
<dbReference type="InterPro" id="IPR036390">
    <property type="entry name" value="WH_DNA-bd_sf"/>
</dbReference>
<dbReference type="GO" id="GO:0003700">
    <property type="term" value="F:DNA-binding transcription factor activity"/>
    <property type="evidence" value="ECO:0007669"/>
    <property type="project" value="InterPro"/>
</dbReference>
<dbReference type="InterPro" id="IPR000847">
    <property type="entry name" value="LysR_HTH_N"/>
</dbReference>